<dbReference type="SUPFAM" id="SSF143880">
    <property type="entry name" value="NE0471 N-terminal domain-like"/>
    <property type="match status" value="1"/>
</dbReference>
<proteinExistence type="predicted"/>
<organism evidence="1 2">
    <name type="scientific">Candidatus Propionivibrio aalborgensis</name>
    <dbReference type="NCBI Taxonomy" id="1860101"/>
    <lineage>
        <taxon>Bacteria</taxon>
        <taxon>Pseudomonadati</taxon>
        <taxon>Pseudomonadota</taxon>
        <taxon>Betaproteobacteria</taxon>
        <taxon>Rhodocyclales</taxon>
        <taxon>Rhodocyclaceae</taxon>
        <taxon>Propionivibrio</taxon>
    </lineage>
</organism>
<dbReference type="EMBL" id="FLQY01000168">
    <property type="protein sequence ID" value="SBT07931.1"/>
    <property type="molecule type" value="Genomic_DNA"/>
</dbReference>
<dbReference type="Proteomes" id="UP000199600">
    <property type="component" value="Unassembled WGS sequence"/>
</dbReference>
<protein>
    <recommendedName>
        <fullName evidence="3">DUF2442 domain-containing protein</fullName>
    </recommendedName>
</protein>
<keyword evidence="2" id="KW-1185">Reference proteome</keyword>
<dbReference type="InterPro" id="IPR018841">
    <property type="entry name" value="DUF2442"/>
</dbReference>
<gene>
    <name evidence="1" type="ORF">PROAA_250010</name>
</gene>
<sequence length="106" mass="11386">MSSETTTKAHQAVGIIPAAPWRLRALNVLPSWQLAVTFNDGSSGIVDVSELVNGQNAGVFEALRDPAFFASAYIDCGAVAWPNGADLAPETMHTEIRRSGTWRITD</sequence>
<dbReference type="InterPro" id="IPR036782">
    <property type="entry name" value="NE0471-like_N"/>
</dbReference>
<dbReference type="Pfam" id="PF10387">
    <property type="entry name" value="DUF2442"/>
    <property type="match status" value="1"/>
</dbReference>
<reference evidence="1 2" key="1">
    <citation type="submission" date="2016-06" db="EMBL/GenBank/DDBJ databases">
        <authorList>
            <person name="Kjaerup R.B."/>
            <person name="Dalgaard T.S."/>
            <person name="Juul-Madsen H.R."/>
        </authorList>
    </citation>
    <scope>NUCLEOTIDE SEQUENCE [LARGE SCALE GENOMIC DNA]</scope>
    <source>
        <strain evidence="1">2</strain>
    </source>
</reference>
<evidence type="ECO:0008006" key="3">
    <source>
        <dbReference type="Google" id="ProtNLM"/>
    </source>
</evidence>
<dbReference type="RefSeq" id="WP_222102186.1">
    <property type="nucleotide sequence ID" value="NZ_FLQY01000168.1"/>
</dbReference>
<evidence type="ECO:0000313" key="2">
    <source>
        <dbReference type="Proteomes" id="UP000199600"/>
    </source>
</evidence>
<accession>A0A1A8XT75</accession>
<name>A0A1A8XT75_9RHOO</name>
<dbReference type="AlphaFoldDB" id="A0A1A8XT75"/>
<evidence type="ECO:0000313" key="1">
    <source>
        <dbReference type="EMBL" id="SBT07931.1"/>
    </source>
</evidence>
<dbReference type="Gene3D" id="3.30.2020.10">
    <property type="entry name" value="NE0471-like N-terminal domain"/>
    <property type="match status" value="1"/>
</dbReference>